<dbReference type="GO" id="GO:0008483">
    <property type="term" value="F:transaminase activity"/>
    <property type="evidence" value="ECO:0007669"/>
    <property type="project" value="UniProtKB-KW"/>
</dbReference>
<dbReference type="SUPFAM" id="SSF53383">
    <property type="entry name" value="PLP-dependent transferases"/>
    <property type="match status" value="1"/>
</dbReference>
<dbReference type="Proteomes" id="UP001553161">
    <property type="component" value="Unassembled WGS sequence"/>
</dbReference>
<dbReference type="InterPro" id="IPR015421">
    <property type="entry name" value="PyrdxlP-dep_Trfase_major"/>
</dbReference>
<evidence type="ECO:0000313" key="7">
    <source>
        <dbReference type="EMBL" id="MEV8465885.1"/>
    </source>
</evidence>
<dbReference type="Gene3D" id="1.10.10.10">
    <property type="entry name" value="Winged helix-like DNA-binding domain superfamily/Winged helix DNA-binding domain"/>
    <property type="match status" value="1"/>
</dbReference>
<name>A0ABV3L456_9RHOB</name>
<evidence type="ECO:0000256" key="1">
    <source>
        <dbReference type="ARBA" id="ARBA00005384"/>
    </source>
</evidence>
<evidence type="ECO:0000256" key="2">
    <source>
        <dbReference type="ARBA" id="ARBA00022898"/>
    </source>
</evidence>
<dbReference type="CDD" id="cd07377">
    <property type="entry name" value="WHTH_GntR"/>
    <property type="match status" value="1"/>
</dbReference>
<evidence type="ECO:0000256" key="4">
    <source>
        <dbReference type="ARBA" id="ARBA00023125"/>
    </source>
</evidence>
<dbReference type="PANTHER" id="PTHR46577">
    <property type="entry name" value="HTH-TYPE TRANSCRIPTIONAL REGULATORY PROTEIN GABR"/>
    <property type="match status" value="1"/>
</dbReference>
<keyword evidence="7" id="KW-0808">Transferase</keyword>
<evidence type="ECO:0000313" key="8">
    <source>
        <dbReference type="Proteomes" id="UP001553161"/>
    </source>
</evidence>
<dbReference type="InterPro" id="IPR051446">
    <property type="entry name" value="HTH_trans_reg/aminotransferase"/>
</dbReference>
<comment type="caution">
    <text evidence="7">The sequence shown here is derived from an EMBL/GenBank/DDBJ whole genome shotgun (WGS) entry which is preliminary data.</text>
</comment>
<organism evidence="7 8">
    <name type="scientific">Meridianimarinicoccus marinus</name>
    <dbReference type="NCBI Taxonomy" id="3231483"/>
    <lineage>
        <taxon>Bacteria</taxon>
        <taxon>Pseudomonadati</taxon>
        <taxon>Pseudomonadota</taxon>
        <taxon>Alphaproteobacteria</taxon>
        <taxon>Rhodobacterales</taxon>
        <taxon>Paracoccaceae</taxon>
        <taxon>Meridianimarinicoccus</taxon>
    </lineage>
</organism>
<dbReference type="SMART" id="SM00345">
    <property type="entry name" value="HTH_GNTR"/>
    <property type="match status" value="1"/>
</dbReference>
<keyword evidence="5" id="KW-0804">Transcription</keyword>
<evidence type="ECO:0000256" key="3">
    <source>
        <dbReference type="ARBA" id="ARBA00023015"/>
    </source>
</evidence>
<dbReference type="InterPro" id="IPR000524">
    <property type="entry name" value="Tscrpt_reg_HTH_GntR"/>
</dbReference>
<keyword evidence="4" id="KW-0238">DNA-binding</keyword>
<dbReference type="SUPFAM" id="SSF46785">
    <property type="entry name" value="Winged helix' DNA-binding domain"/>
    <property type="match status" value="1"/>
</dbReference>
<keyword evidence="7" id="KW-0032">Aminotransferase</keyword>
<keyword evidence="3" id="KW-0805">Transcription regulation</keyword>
<dbReference type="Gene3D" id="3.40.640.10">
    <property type="entry name" value="Type I PLP-dependent aspartate aminotransferase-like (Major domain)"/>
    <property type="match status" value="1"/>
</dbReference>
<dbReference type="Pfam" id="PF00155">
    <property type="entry name" value="Aminotran_1_2"/>
    <property type="match status" value="1"/>
</dbReference>
<dbReference type="InterPro" id="IPR004839">
    <property type="entry name" value="Aminotransferase_I/II_large"/>
</dbReference>
<dbReference type="InterPro" id="IPR015424">
    <property type="entry name" value="PyrdxlP-dep_Trfase"/>
</dbReference>
<evidence type="ECO:0000259" key="6">
    <source>
        <dbReference type="PROSITE" id="PS50949"/>
    </source>
</evidence>
<sequence>MSSSDKKHRANLQSHLFALTLDRQARPALHLQLAQALRGLILSGTATPGARLPASRTLAAELSISRMTVQTAFDQLLAEGYLTARRGAGTFVASDLPDLSGPAATPDPGPKLPAPPPFQPFRPGVPDMAAFPHRLWSRLLERAWARPDPALLGEGDPLGWPPLRAAIAAHLQAWRGIACHPRQVVVTSGAVEAFELVLDSCVPPAAGVLIEDPGYDPLRRVLTRTGRRPVPCRIDGDGLDISTAPDGLAAAIVTPSRHYPTGATLPLARRLALLDWANRTGAPVIEDDYDGEFRYRGQPLPALASLDRTGQVFYLGSFSKLLSPGLRLGYLVVPGRHLPALAAQMAARGSSASLTPQPALAAFMQDGAFASHLRRMRRLYGRRQQHLLAILRRAPDLLQVSEDPGGMHLTCPLGPALVGRVQDTEIAQAGTDHGLHLRALSAYSVLPDPPQGLVLGFAAYDEAALTAAATRLLTILHALR</sequence>
<dbReference type="InterPro" id="IPR036390">
    <property type="entry name" value="WH_DNA-bd_sf"/>
</dbReference>
<dbReference type="InterPro" id="IPR036388">
    <property type="entry name" value="WH-like_DNA-bd_sf"/>
</dbReference>
<feature type="domain" description="HTH gntR-type" evidence="6">
    <location>
        <begin position="27"/>
        <end position="95"/>
    </location>
</feature>
<protein>
    <submittedName>
        <fullName evidence="7">PLP-dependent aminotransferase family protein</fullName>
    </submittedName>
</protein>
<keyword evidence="8" id="KW-1185">Reference proteome</keyword>
<reference evidence="7 8" key="1">
    <citation type="submission" date="2024-07" db="EMBL/GenBank/DDBJ databases">
        <authorList>
            <person name="Kang M."/>
        </authorList>
    </citation>
    <scope>NUCLEOTIDE SEQUENCE [LARGE SCALE GENOMIC DNA]</scope>
    <source>
        <strain evidence="7 8">DFM31</strain>
    </source>
</reference>
<dbReference type="EMBL" id="JBFBVU010000003">
    <property type="protein sequence ID" value="MEV8465885.1"/>
    <property type="molecule type" value="Genomic_DNA"/>
</dbReference>
<dbReference type="Pfam" id="PF00392">
    <property type="entry name" value="GntR"/>
    <property type="match status" value="1"/>
</dbReference>
<proteinExistence type="inferred from homology"/>
<accession>A0ABV3L456</accession>
<evidence type="ECO:0000256" key="5">
    <source>
        <dbReference type="ARBA" id="ARBA00023163"/>
    </source>
</evidence>
<gene>
    <name evidence="7" type="ORF">AB0T83_03705</name>
</gene>
<dbReference type="PROSITE" id="PS50949">
    <property type="entry name" value="HTH_GNTR"/>
    <property type="match status" value="1"/>
</dbReference>
<comment type="similarity">
    <text evidence="1">In the C-terminal section; belongs to the class-I pyridoxal-phosphate-dependent aminotransferase family.</text>
</comment>
<dbReference type="RefSeq" id="WP_366191678.1">
    <property type="nucleotide sequence ID" value="NZ_JBFBVU010000003.1"/>
</dbReference>
<dbReference type="PANTHER" id="PTHR46577:SF1">
    <property type="entry name" value="HTH-TYPE TRANSCRIPTIONAL REGULATORY PROTEIN GABR"/>
    <property type="match status" value="1"/>
</dbReference>
<dbReference type="PRINTS" id="PR00035">
    <property type="entry name" value="HTHGNTR"/>
</dbReference>
<dbReference type="CDD" id="cd00609">
    <property type="entry name" value="AAT_like"/>
    <property type="match status" value="1"/>
</dbReference>
<keyword evidence="2" id="KW-0663">Pyridoxal phosphate</keyword>